<dbReference type="EC" id="5.4.99.5" evidence="4"/>
<dbReference type="RefSeq" id="WP_213536358.1">
    <property type="nucleotide sequence ID" value="NZ_BOVQ01000006.1"/>
</dbReference>
<dbReference type="SMART" id="SM00830">
    <property type="entry name" value="CM_2"/>
    <property type="match status" value="1"/>
</dbReference>
<organism evidence="4 5">
    <name type="scientific">Lactococcus nasutitermitis</name>
    <dbReference type="NCBI Taxonomy" id="1652957"/>
    <lineage>
        <taxon>Bacteria</taxon>
        <taxon>Bacillati</taxon>
        <taxon>Bacillota</taxon>
        <taxon>Bacilli</taxon>
        <taxon>Lactobacillales</taxon>
        <taxon>Streptococcaceae</taxon>
        <taxon>Lactococcus</taxon>
    </lineage>
</organism>
<dbReference type="InterPro" id="IPR036263">
    <property type="entry name" value="Chorismate_II_sf"/>
</dbReference>
<proteinExistence type="predicted"/>
<evidence type="ECO:0000313" key="4">
    <source>
        <dbReference type="EMBL" id="MFC4653177.1"/>
    </source>
</evidence>
<name>A0ABV9JEP1_9LACT</name>
<comment type="caution">
    <text evidence="4">The sequence shown here is derived from an EMBL/GenBank/DDBJ whole genome shotgun (WGS) entry which is preliminary data.</text>
</comment>
<evidence type="ECO:0000313" key="5">
    <source>
        <dbReference type="Proteomes" id="UP001595987"/>
    </source>
</evidence>
<dbReference type="NCBIfam" id="TIGR01805">
    <property type="entry name" value="CM_mono_grmpos"/>
    <property type="match status" value="1"/>
</dbReference>
<dbReference type="GO" id="GO:0004106">
    <property type="term" value="F:chorismate mutase activity"/>
    <property type="evidence" value="ECO:0007669"/>
    <property type="project" value="UniProtKB-EC"/>
</dbReference>
<accession>A0ABV9JEP1</accession>
<dbReference type="InterPro" id="IPR011279">
    <property type="entry name" value="Chorismate_mutase_GmP"/>
</dbReference>
<dbReference type="PANTHER" id="PTHR38041">
    <property type="entry name" value="CHORISMATE MUTASE"/>
    <property type="match status" value="1"/>
</dbReference>
<dbReference type="Proteomes" id="UP001595987">
    <property type="component" value="Unassembled WGS sequence"/>
</dbReference>
<keyword evidence="5" id="KW-1185">Reference proteome</keyword>
<dbReference type="InterPro" id="IPR036979">
    <property type="entry name" value="CM_dom_sf"/>
</dbReference>
<feature type="domain" description="Chorismate mutase" evidence="3">
    <location>
        <begin position="1"/>
        <end position="87"/>
    </location>
</feature>
<dbReference type="Gene3D" id="1.20.59.10">
    <property type="entry name" value="Chorismate mutase"/>
    <property type="match status" value="1"/>
</dbReference>
<dbReference type="EMBL" id="JBHSGD010000008">
    <property type="protein sequence ID" value="MFC4653177.1"/>
    <property type="molecule type" value="Genomic_DNA"/>
</dbReference>
<reference evidence="5" key="1">
    <citation type="journal article" date="2019" name="Int. J. Syst. Evol. Microbiol.">
        <title>The Global Catalogue of Microorganisms (GCM) 10K type strain sequencing project: providing services to taxonomists for standard genome sequencing and annotation.</title>
        <authorList>
            <consortium name="The Broad Institute Genomics Platform"/>
            <consortium name="The Broad Institute Genome Sequencing Center for Infectious Disease"/>
            <person name="Wu L."/>
            <person name="Ma J."/>
        </authorList>
    </citation>
    <scope>NUCLEOTIDE SEQUENCE [LARGE SCALE GENOMIC DNA]</scope>
    <source>
        <strain evidence="5">CCUG 63287</strain>
    </source>
</reference>
<keyword evidence="2" id="KW-0175">Coiled coil</keyword>
<dbReference type="InterPro" id="IPR002701">
    <property type="entry name" value="CM_II_prokaryot"/>
</dbReference>
<feature type="coiled-coil region" evidence="2">
    <location>
        <begin position="3"/>
        <end position="30"/>
    </location>
</feature>
<gene>
    <name evidence="4" type="ORF">ACFO26_09705</name>
</gene>
<dbReference type="PANTHER" id="PTHR38041:SF1">
    <property type="entry name" value="CHORISMATE MUTASE"/>
    <property type="match status" value="1"/>
</dbReference>
<keyword evidence="1 4" id="KW-0413">Isomerase</keyword>
<evidence type="ECO:0000256" key="2">
    <source>
        <dbReference type="SAM" id="Coils"/>
    </source>
</evidence>
<evidence type="ECO:0000259" key="3">
    <source>
        <dbReference type="PROSITE" id="PS51168"/>
    </source>
</evidence>
<sequence length="89" mass="10487">MNLNEIRQNIDEVDRQIAELMEARMDLVLQIAEYKKSQNLEILDSSREHLVLEKIAGYVKNPAYTDTIVTNYQDIMKNSRSFQEKLLKK</sequence>
<dbReference type="PROSITE" id="PS51168">
    <property type="entry name" value="CHORISMATE_MUT_2"/>
    <property type="match status" value="1"/>
</dbReference>
<protein>
    <submittedName>
        <fullName evidence="4">Chorismate mutase</fullName>
        <ecNumber evidence="4">5.4.99.5</ecNumber>
    </submittedName>
</protein>
<dbReference type="InterPro" id="IPR051331">
    <property type="entry name" value="Chorismate_mutase-related"/>
</dbReference>
<evidence type="ECO:0000256" key="1">
    <source>
        <dbReference type="ARBA" id="ARBA00023235"/>
    </source>
</evidence>
<dbReference type="Pfam" id="PF01817">
    <property type="entry name" value="CM_2"/>
    <property type="match status" value="1"/>
</dbReference>
<dbReference type="SUPFAM" id="SSF48600">
    <property type="entry name" value="Chorismate mutase II"/>
    <property type="match status" value="1"/>
</dbReference>